<reference evidence="3" key="1">
    <citation type="submission" date="2020-10" db="EMBL/GenBank/DDBJ databases">
        <title>Connecting structure to function with the recovery of over 1000 high-quality activated sludge metagenome-assembled genomes encoding full-length rRNA genes using long-read sequencing.</title>
        <authorList>
            <person name="Singleton C.M."/>
            <person name="Petriglieri F."/>
            <person name="Kristensen J.M."/>
            <person name="Kirkegaard R.H."/>
            <person name="Michaelsen T.Y."/>
            <person name="Andersen M.H."/>
            <person name="Karst S.M."/>
            <person name="Dueholm M.S."/>
            <person name="Nielsen P.H."/>
            <person name="Albertsen M."/>
        </authorList>
    </citation>
    <scope>NUCLEOTIDE SEQUENCE</scope>
    <source>
        <strain evidence="3">Skiv_18-Q3-R9-52_MAXAC.067</strain>
    </source>
</reference>
<dbReference type="PROSITE" id="PS00639">
    <property type="entry name" value="THIOL_PROTEASE_HIS"/>
    <property type="match status" value="1"/>
</dbReference>
<dbReference type="InterPro" id="IPR000169">
    <property type="entry name" value="Pept_cys_AS"/>
</dbReference>
<dbReference type="SMART" id="SM00645">
    <property type="entry name" value="Pept_C1"/>
    <property type="match status" value="1"/>
</dbReference>
<name>A0A9D7XJ16_9BACT</name>
<evidence type="ECO:0000256" key="1">
    <source>
        <dbReference type="ARBA" id="ARBA00008455"/>
    </source>
</evidence>
<dbReference type="InterPro" id="IPR000668">
    <property type="entry name" value="Peptidase_C1A_C"/>
</dbReference>
<dbReference type="InterPro" id="IPR013128">
    <property type="entry name" value="Peptidase_C1A"/>
</dbReference>
<evidence type="ECO:0000313" key="4">
    <source>
        <dbReference type="Proteomes" id="UP000886657"/>
    </source>
</evidence>
<dbReference type="InterPro" id="IPR039417">
    <property type="entry name" value="Peptidase_C1A_papain-like"/>
</dbReference>
<protein>
    <submittedName>
        <fullName evidence="3">Cathepsin L</fullName>
    </submittedName>
</protein>
<dbReference type="SUPFAM" id="SSF54001">
    <property type="entry name" value="Cysteine proteinases"/>
    <property type="match status" value="1"/>
</dbReference>
<dbReference type="PANTHER" id="PTHR12411">
    <property type="entry name" value="CYSTEINE PROTEASE FAMILY C1-RELATED"/>
    <property type="match status" value="1"/>
</dbReference>
<dbReference type="PROSITE" id="PS00139">
    <property type="entry name" value="THIOL_PROTEASE_CYS"/>
    <property type="match status" value="1"/>
</dbReference>
<gene>
    <name evidence="3" type="ORF">IPP58_15650</name>
</gene>
<dbReference type="EMBL" id="JADKIO010000012">
    <property type="protein sequence ID" value="MBK9797882.1"/>
    <property type="molecule type" value="Genomic_DNA"/>
</dbReference>
<dbReference type="InterPro" id="IPR038765">
    <property type="entry name" value="Papain-like_cys_pep_sf"/>
</dbReference>
<organism evidence="3 4">
    <name type="scientific">Candidatus Geothrix skivensis</name>
    <dbReference type="NCBI Taxonomy" id="2954439"/>
    <lineage>
        <taxon>Bacteria</taxon>
        <taxon>Pseudomonadati</taxon>
        <taxon>Acidobacteriota</taxon>
        <taxon>Holophagae</taxon>
        <taxon>Holophagales</taxon>
        <taxon>Holophagaceae</taxon>
        <taxon>Geothrix</taxon>
    </lineage>
</organism>
<feature type="domain" description="Peptidase C1A papain C-terminal" evidence="2">
    <location>
        <begin position="114"/>
        <end position="326"/>
    </location>
</feature>
<dbReference type="CDD" id="cd02248">
    <property type="entry name" value="Peptidase_C1A"/>
    <property type="match status" value="1"/>
</dbReference>
<dbReference type="GO" id="GO:0006508">
    <property type="term" value="P:proteolysis"/>
    <property type="evidence" value="ECO:0007669"/>
    <property type="project" value="InterPro"/>
</dbReference>
<dbReference type="InterPro" id="IPR025660">
    <property type="entry name" value="Pept_his_AS"/>
</dbReference>
<dbReference type="GO" id="GO:0008234">
    <property type="term" value="F:cysteine-type peptidase activity"/>
    <property type="evidence" value="ECO:0007669"/>
    <property type="project" value="InterPro"/>
</dbReference>
<comment type="caution">
    <text evidence="3">The sequence shown here is derived from an EMBL/GenBank/DDBJ whole genome shotgun (WGS) entry which is preliminary data.</text>
</comment>
<accession>A0A9D7XJ16</accession>
<comment type="similarity">
    <text evidence="1">Belongs to the peptidase C1 family.</text>
</comment>
<evidence type="ECO:0000259" key="2">
    <source>
        <dbReference type="SMART" id="SM00645"/>
    </source>
</evidence>
<dbReference type="Pfam" id="PF00112">
    <property type="entry name" value="Peptidase_C1"/>
    <property type="match status" value="1"/>
</dbReference>
<dbReference type="PRINTS" id="PR00705">
    <property type="entry name" value="PAPAIN"/>
</dbReference>
<sequence>MAQGKQFMPAVSMQLKTRELNAPAAIKGRLEGIRAEIKSQRLSFEVGYTEAMDHPLEQLCGLKVPADAAARIAAQMPLSAKMLSDDAVAVSAYAKITPSFKMGMAQSLATGGVSASAFNWVTQGKVTPVKNQGGCGSCWVFGTMAAFESSWAIRNHQLVDLSEQDILSCSSTHPAGNGNGSCNGGWMEWVTKTLTYQGTGTEASKPYTGTNGTCTTIPRPYFASAWGFVAGYGLPTVAQLKAALVQHGVLSVGVMATPAFQAYHSGVFNQNVAGLNHCVAIVGWDDTMGGGSWLIKNSWGTGWGMGGYMWIKYGANGIGTHAVWVDAKAIPPAPVEDCLSFNPTNLKVQHTGSNYLVVDGNHSMIAFGSQSDADKAINTIRKHGFRRICFVGRPFTPGHGMTYFLP</sequence>
<proteinExistence type="inferred from homology"/>
<evidence type="ECO:0000313" key="3">
    <source>
        <dbReference type="EMBL" id="MBK9797882.1"/>
    </source>
</evidence>
<dbReference type="AlphaFoldDB" id="A0A9D7XJ16"/>
<dbReference type="Gene3D" id="3.90.70.10">
    <property type="entry name" value="Cysteine proteinases"/>
    <property type="match status" value="1"/>
</dbReference>
<dbReference type="Proteomes" id="UP000886657">
    <property type="component" value="Unassembled WGS sequence"/>
</dbReference>